<sequence length="150" mass="17190">MKNQKGFSLLEVVASLVIITIVLLSFYPMIINAKKISNSNMDRLVMINLAEATLNRLKADQYAYIEQPSNQTSYLFNSKKYTYSNCSTENCKELYLMQLNGENYHLVIKVSQDEKEAKSNLLNIIVSIKNDEKNTQFNVEGYINNASKEE</sequence>
<keyword evidence="3" id="KW-0812">Transmembrane</keyword>
<proteinExistence type="predicted"/>
<evidence type="ECO:0000256" key="2">
    <source>
        <dbReference type="ARBA" id="ARBA00023287"/>
    </source>
</evidence>
<dbReference type="EMBL" id="CP129118">
    <property type="protein sequence ID" value="WOV88721.1"/>
    <property type="molecule type" value="Genomic_DNA"/>
</dbReference>
<keyword evidence="2" id="KW-0178">Competence</keyword>
<gene>
    <name evidence="4" type="ORF">QWT69_06335</name>
</gene>
<evidence type="ECO:0000313" key="4">
    <source>
        <dbReference type="EMBL" id="WOV88721.1"/>
    </source>
</evidence>
<comment type="subcellular location">
    <subcellularLocation>
        <location evidence="1">Cell surface</location>
    </subcellularLocation>
</comment>
<name>A0ABZ0LAV9_9BACL</name>
<feature type="transmembrane region" description="Helical" evidence="3">
    <location>
        <begin position="12"/>
        <end position="31"/>
    </location>
</feature>
<protein>
    <submittedName>
        <fullName evidence="4">Prepilin-type N-terminal cleavage/methylation domain-containing protein</fullName>
    </submittedName>
</protein>
<dbReference type="RefSeq" id="WP_317970071.1">
    <property type="nucleotide sequence ID" value="NZ_CP129118.1"/>
</dbReference>
<evidence type="ECO:0000313" key="5">
    <source>
        <dbReference type="Proteomes" id="UP001303902"/>
    </source>
</evidence>
<dbReference type="NCBIfam" id="TIGR02532">
    <property type="entry name" value="IV_pilin_GFxxxE"/>
    <property type="match status" value="1"/>
</dbReference>
<organism evidence="4 5">
    <name type="scientific">Sporosarcina oncorhynchi</name>
    <dbReference type="NCBI Taxonomy" id="3056444"/>
    <lineage>
        <taxon>Bacteria</taxon>
        <taxon>Bacillati</taxon>
        <taxon>Bacillota</taxon>
        <taxon>Bacilli</taxon>
        <taxon>Bacillales</taxon>
        <taxon>Caryophanaceae</taxon>
        <taxon>Sporosarcina</taxon>
    </lineage>
</organism>
<accession>A0ABZ0LAV9</accession>
<dbReference type="PROSITE" id="PS00409">
    <property type="entry name" value="PROKAR_NTER_METHYL"/>
    <property type="match status" value="1"/>
</dbReference>
<reference evidence="4 5" key="1">
    <citation type="submission" date="2023-06" db="EMBL/GenBank/DDBJ databases">
        <title>Sporosarcina sp. nov., isolated from Korean tranditional fermented seafood 'Jeotgal'.</title>
        <authorList>
            <person name="Yang A.I."/>
            <person name="Shin N.-R."/>
        </authorList>
    </citation>
    <scope>NUCLEOTIDE SEQUENCE [LARGE SCALE GENOMIC DNA]</scope>
    <source>
        <strain evidence="4 5">T2O-4</strain>
    </source>
</reference>
<dbReference type="Pfam" id="PF07963">
    <property type="entry name" value="N_methyl"/>
    <property type="match status" value="1"/>
</dbReference>
<keyword evidence="5" id="KW-1185">Reference proteome</keyword>
<keyword evidence="3" id="KW-0472">Membrane</keyword>
<keyword evidence="3" id="KW-1133">Transmembrane helix</keyword>
<evidence type="ECO:0000256" key="1">
    <source>
        <dbReference type="ARBA" id="ARBA00004241"/>
    </source>
</evidence>
<dbReference type="Proteomes" id="UP001303902">
    <property type="component" value="Chromosome"/>
</dbReference>
<evidence type="ECO:0000256" key="3">
    <source>
        <dbReference type="SAM" id="Phobius"/>
    </source>
</evidence>
<dbReference type="InterPro" id="IPR012902">
    <property type="entry name" value="N_methyl_site"/>
</dbReference>